<feature type="domain" description="UspA" evidence="2">
    <location>
        <begin position="1"/>
        <end position="140"/>
    </location>
</feature>
<sequence>MYDRLLVPTDGSEEGERAVRHAIDLAVAHDATIHAVYVVDSASYGGVPMETAWEGLHEMLEREGEAALDRVVELAEESGVPVETALLEGTPAKQVVRYAESEDCDLVVMGTHGRGGIDRLLLGSVAERVVRSSEVPVLTVQVSG</sequence>
<dbReference type="InterPro" id="IPR006016">
    <property type="entry name" value="UspA"/>
</dbReference>
<dbReference type="Pfam" id="PF00582">
    <property type="entry name" value="Usp"/>
    <property type="match status" value="1"/>
</dbReference>
<dbReference type="EMBL" id="JBHUDO010000002">
    <property type="protein sequence ID" value="MFD1645474.1"/>
    <property type="molecule type" value="Genomic_DNA"/>
</dbReference>
<protein>
    <submittedName>
        <fullName evidence="3">Universal stress protein</fullName>
    </submittedName>
</protein>
<dbReference type="Proteomes" id="UP001597034">
    <property type="component" value="Unassembled WGS sequence"/>
</dbReference>
<comment type="similarity">
    <text evidence="1">Belongs to the universal stress protein A family.</text>
</comment>
<evidence type="ECO:0000313" key="4">
    <source>
        <dbReference type="Proteomes" id="UP001597034"/>
    </source>
</evidence>
<evidence type="ECO:0000259" key="2">
    <source>
        <dbReference type="Pfam" id="PF00582"/>
    </source>
</evidence>
<proteinExistence type="inferred from homology"/>
<dbReference type="InterPro" id="IPR014729">
    <property type="entry name" value="Rossmann-like_a/b/a_fold"/>
</dbReference>
<accession>A0ABD6DGK6</accession>
<dbReference type="AlphaFoldDB" id="A0ABD6DGK6"/>
<dbReference type="InterPro" id="IPR006015">
    <property type="entry name" value="Universal_stress_UspA"/>
</dbReference>
<dbReference type="PANTHER" id="PTHR46268">
    <property type="entry name" value="STRESS RESPONSE PROTEIN NHAX"/>
    <property type="match status" value="1"/>
</dbReference>
<dbReference type="PANTHER" id="PTHR46268:SF6">
    <property type="entry name" value="UNIVERSAL STRESS PROTEIN UP12"/>
    <property type="match status" value="1"/>
</dbReference>
<dbReference type="RefSeq" id="WP_256399011.1">
    <property type="nucleotide sequence ID" value="NZ_JANHJR010000001.1"/>
</dbReference>
<dbReference type="PIRSF" id="PIRSF006276">
    <property type="entry name" value="UspA"/>
    <property type="match status" value="1"/>
</dbReference>
<gene>
    <name evidence="3" type="ORF">ACFSBL_07250</name>
</gene>
<dbReference type="PRINTS" id="PR01438">
    <property type="entry name" value="UNVRSLSTRESS"/>
</dbReference>
<evidence type="ECO:0000313" key="3">
    <source>
        <dbReference type="EMBL" id="MFD1645474.1"/>
    </source>
</evidence>
<name>A0ABD6DGK6_9EURY</name>
<organism evidence="3 4">
    <name type="scientific">Haloarchaeobius litoreus</name>
    <dbReference type="NCBI Taxonomy" id="755306"/>
    <lineage>
        <taxon>Archaea</taxon>
        <taxon>Methanobacteriati</taxon>
        <taxon>Methanobacteriota</taxon>
        <taxon>Stenosarchaea group</taxon>
        <taxon>Halobacteria</taxon>
        <taxon>Halobacteriales</taxon>
        <taxon>Halorubellaceae</taxon>
        <taxon>Haloarchaeobius</taxon>
    </lineage>
</organism>
<keyword evidence="4" id="KW-1185">Reference proteome</keyword>
<comment type="caution">
    <text evidence="3">The sequence shown here is derived from an EMBL/GenBank/DDBJ whole genome shotgun (WGS) entry which is preliminary data.</text>
</comment>
<dbReference type="SUPFAM" id="SSF52402">
    <property type="entry name" value="Adenine nucleotide alpha hydrolases-like"/>
    <property type="match status" value="1"/>
</dbReference>
<evidence type="ECO:0000256" key="1">
    <source>
        <dbReference type="ARBA" id="ARBA00008791"/>
    </source>
</evidence>
<reference evidence="3 4" key="1">
    <citation type="journal article" date="2019" name="Int. J. Syst. Evol. Microbiol.">
        <title>The Global Catalogue of Microorganisms (GCM) 10K type strain sequencing project: providing services to taxonomists for standard genome sequencing and annotation.</title>
        <authorList>
            <consortium name="The Broad Institute Genomics Platform"/>
            <consortium name="The Broad Institute Genome Sequencing Center for Infectious Disease"/>
            <person name="Wu L."/>
            <person name="Ma J."/>
        </authorList>
    </citation>
    <scope>NUCLEOTIDE SEQUENCE [LARGE SCALE GENOMIC DNA]</scope>
    <source>
        <strain evidence="3 4">CGMCC 1.10390</strain>
    </source>
</reference>
<dbReference type="CDD" id="cd00293">
    <property type="entry name" value="USP-like"/>
    <property type="match status" value="1"/>
</dbReference>
<dbReference type="Gene3D" id="3.40.50.620">
    <property type="entry name" value="HUPs"/>
    <property type="match status" value="1"/>
</dbReference>